<evidence type="ECO:0000259" key="4">
    <source>
        <dbReference type="Pfam" id="PF00389"/>
    </source>
</evidence>
<dbReference type="EMBL" id="JACHXW010000004">
    <property type="protein sequence ID" value="MBB3151536.1"/>
    <property type="molecule type" value="Genomic_DNA"/>
</dbReference>
<dbReference type="GO" id="GO:0005829">
    <property type="term" value="C:cytosol"/>
    <property type="evidence" value="ECO:0007669"/>
    <property type="project" value="TreeGrafter"/>
</dbReference>
<name>A0A7W5C5L8_9BACL</name>
<gene>
    <name evidence="6" type="ORF">FHS16_001582</name>
</gene>
<sequence length="322" mass="35349">MKPNVFIDRNVSSEVEAYLAQYCTVDKWEESSPIPREILLKKLENAEGLLTAGTQVDAELIENAPRLKAVSSISVGYNHFDLDAMRENGIIGTHTPHVLDDTVADLALALMLGTARRVAELDRYVKEGQWKAGIGNTWFGQDVHHAKLGIIGMGRIGEAVARRARFGFDMDVAYFNRSRKPEAEAQLGVRYLSLNDLLAESDFIVMLAPLTTETNKLIGQEQFKLMKPTAIFINVSRGQTIDEAALIEALQAGTITAAGLDVFEQEPIPENHPFLTMNNVLTLPHIGSATEATRANMAMLAARNLVHALTGQTPTNTVAELR</sequence>
<proteinExistence type="inferred from homology"/>
<keyword evidence="7" id="KW-1185">Reference proteome</keyword>
<dbReference type="PANTHER" id="PTHR10996:SF283">
    <property type="entry name" value="GLYOXYLATE_HYDROXYPYRUVATE REDUCTASE B"/>
    <property type="match status" value="1"/>
</dbReference>
<dbReference type="Gene3D" id="3.40.50.720">
    <property type="entry name" value="NAD(P)-binding Rossmann-like Domain"/>
    <property type="match status" value="2"/>
</dbReference>
<evidence type="ECO:0000313" key="6">
    <source>
        <dbReference type="EMBL" id="MBB3151536.1"/>
    </source>
</evidence>
<evidence type="ECO:0000256" key="3">
    <source>
        <dbReference type="RuleBase" id="RU003719"/>
    </source>
</evidence>
<dbReference type="Proteomes" id="UP000518605">
    <property type="component" value="Unassembled WGS sequence"/>
</dbReference>
<evidence type="ECO:0000259" key="5">
    <source>
        <dbReference type="Pfam" id="PF02826"/>
    </source>
</evidence>
<dbReference type="GO" id="GO:0016618">
    <property type="term" value="F:hydroxypyruvate reductase [NAD(P)H] activity"/>
    <property type="evidence" value="ECO:0007669"/>
    <property type="project" value="TreeGrafter"/>
</dbReference>
<feature type="domain" description="D-isomer specific 2-hydroxyacid dehydrogenase catalytic" evidence="4">
    <location>
        <begin position="6"/>
        <end position="318"/>
    </location>
</feature>
<dbReference type="InterPro" id="IPR006139">
    <property type="entry name" value="D-isomer_2_OHA_DH_cat_dom"/>
</dbReference>
<dbReference type="GO" id="GO:0008873">
    <property type="term" value="F:gluconate 2-dehydrogenase activity"/>
    <property type="evidence" value="ECO:0007669"/>
    <property type="project" value="UniProtKB-EC"/>
</dbReference>
<dbReference type="GO" id="GO:0030267">
    <property type="term" value="F:glyoxylate reductase (NADPH) activity"/>
    <property type="evidence" value="ECO:0007669"/>
    <property type="project" value="TreeGrafter"/>
</dbReference>
<dbReference type="Pfam" id="PF02826">
    <property type="entry name" value="2-Hacid_dh_C"/>
    <property type="match status" value="1"/>
</dbReference>
<dbReference type="CDD" id="cd05301">
    <property type="entry name" value="GDH"/>
    <property type="match status" value="1"/>
</dbReference>
<dbReference type="SUPFAM" id="SSF51735">
    <property type="entry name" value="NAD(P)-binding Rossmann-fold domains"/>
    <property type="match status" value="1"/>
</dbReference>
<feature type="domain" description="D-isomer specific 2-hydroxyacid dehydrogenase NAD-binding" evidence="5">
    <location>
        <begin position="108"/>
        <end position="287"/>
    </location>
</feature>
<dbReference type="GO" id="GO:0051287">
    <property type="term" value="F:NAD binding"/>
    <property type="evidence" value="ECO:0007669"/>
    <property type="project" value="InterPro"/>
</dbReference>
<accession>A0A7W5C5L8</accession>
<reference evidence="6 7" key="1">
    <citation type="submission" date="2020-08" db="EMBL/GenBank/DDBJ databases">
        <title>Genomic Encyclopedia of Type Strains, Phase III (KMG-III): the genomes of soil and plant-associated and newly described type strains.</title>
        <authorList>
            <person name="Whitman W."/>
        </authorList>
    </citation>
    <scope>NUCLEOTIDE SEQUENCE [LARGE SCALE GENOMIC DNA]</scope>
    <source>
        <strain evidence="6 7">CECT 8234</strain>
    </source>
</reference>
<comment type="caution">
    <text evidence="6">The sequence shown here is derived from an EMBL/GenBank/DDBJ whole genome shotgun (WGS) entry which is preliminary data.</text>
</comment>
<dbReference type="AlphaFoldDB" id="A0A7W5C5L8"/>
<dbReference type="FunFam" id="3.40.50.720:FF:000462">
    <property type="entry name" value="Glyoxylate reductase (NADP+)"/>
    <property type="match status" value="1"/>
</dbReference>
<dbReference type="InterPro" id="IPR036291">
    <property type="entry name" value="NAD(P)-bd_dom_sf"/>
</dbReference>
<evidence type="ECO:0000256" key="2">
    <source>
        <dbReference type="ARBA" id="ARBA00023002"/>
    </source>
</evidence>
<dbReference type="EC" id="1.1.1.215" evidence="6"/>
<dbReference type="SUPFAM" id="SSF52283">
    <property type="entry name" value="Formate/glycerate dehydrogenase catalytic domain-like"/>
    <property type="match status" value="1"/>
</dbReference>
<evidence type="ECO:0000256" key="1">
    <source>
        <dbReference type="ARBA" id="ARBA00005854"/>
    </source>
</evidence>
<organism evidence="6 7">
    <name type="scientific">Paenibacillus endophyticus</name>
    <dbReference type="NCBI Taxonomy" id="1294268"/>
    <lineage>
        <taxon>Bacteria</taxon>
        <taxon>Bacillati</taxon>
        <taxon>Bacillota</taxon>
        <taxon>Bacilli</taxon>
        <taxon>Bacillales</taxon>
        <taxon>Paenibacillaceae</taxon>
        <taxon>Paenibacillus</taxon>
    </lineage>
</organism>
<dbReference type="InterPro" id="IPR050223">
    <property type="entry name" value="D-isomer_2-hydroxyacid_DH"/>
</dbReference>
<dbReference type="RefSeq" id="WP_183560625.1">
    <property type="nucleotide sequence ID" value="NZ_CBCSLB010000011.1"/>
</dbReference>
<dbReference type="InterPro" id="IPR006140">
    <property type="entry name" value="D-isomer_DH_NAD-bd"/>
</dbReference>
<dbReference type="PANTHER" id="PTHR10996">
    <property type="entry name" value="2-HYDROXYACID DEHYDROGENASE-RELATED"/>
    <property type="match status" value="1"/>
</dbReference>
<comment type="similarity">
    <text evidence="1 3">Belongs to the D-isomer specific 2-hydroxyacid dehydrogenase family.</text>
</comment>
<dbReference type="Pfam" id="PF00389">
    <property type="entry name" value="2-Hacid_dh"/>
    <property type="match status" value="1"/>
</dbReference>
<keyword evidence="2 3" id="KW-0560">Oxidoreductase</keyword>
<evidence type="ECO:0000313" key="7">
    <source>
        <dbReference type="Proteomes" id="UP000518605"/>
    </source>
</evidence>
<protein>
    <submittedName>
        <fullName evidence="6">Gluconate 2-dehydrogenase</fullName>
        <ecNumber evidence="6">1.1.1.215</ecNumber>
    </submittedName>
</protein>